<reference evidence="2" key="1">
    <citation type="submission" date="2012-04" db="EMBL/GenBank/DDBJ databases">
        <title>The Genome Sequence of Fusarium oxysporum melonis.</title>
        <authorList>
            <consortium name="The Broad Institute Genome Sequencing Platform"/>
            <person name="Ma L.-J."/>
            <person name="Gale L.R."/>
            <person name="Schwartz D.C."/>
            <person name="Zhou S."/>
            <person name="Corby-Kistler H."/>
            <person name="Young S.K."/>
            <person name="Zeng Q."/>
            <person name="Gargeya S."/>
            <person name="Fitzgerald M."/>
            <person name="Haas B."/>
            <person name="Abouelleil A."/>
            <person name="Alvarado L."/>
            <person name="Arachchi H.M."/>
            <person name="Berlin A."/>
            <person name="Brown A."/>
            <person name="Chapman S.B."/>
            <person name="Chen Z."/>
            <person name="Dunbar C."/>
            <person name="Freedman E."/>
            <person name="Gearin G."/>
            <person name="Goldberg J."/>
            <person name="Griggs A."/>
            <person name="Gujja S."/>
            <person name="Heiman D."/>
            <person name="Howarth C."/>
            <person name="Larson L."/>
            <person name="Lui A."/>
            <person name="MacDonald P.J.P."/>
            <person name="Montmayeur A."/>
            <person name="Murphy C."/>
            <person name="Neiman D."/>
            <person name="Pearson M."/>
            <person name="Priest M."/>
            <person name="Roberts A."/>
            <person name="Saif S."/>
            <person name="Shea T."/>
            <person name="Shenoy N."/>
            <person name="Sisk P."/>
            <person name="Stolte C."/>
            <person name="Sykes S."/>
            <person name="Wortman J."/>
            <person name="Nusbaum C."/>
            <person name="Birren B."/>
        </authorList>
    </citation>
    <scope>NUCLEOTIDE SEQUENCE</scope>
    <source>
        <strain evidence="2">26406</strain>
    </source>
</reference>
<protein>
    <submittedName>
        <fullName evidence="2">Uncharacterized protein</fullName>
    </submittedName>
</protein>
<reference evidence="2" key="2">
    <citation type="submission" date="2014-02" db="EMBL/GenBank/DDBJ databases">
        <title>Annotation of the Genome Sequence of Fusarium oxysporum f. sp. melonis 26406.</title>
        <authorList>
            <consortium name="The Broad Institute Genomics Platform"/>
            <person name="Ma L.-J."/>
            <person name="Corby-Kistler H."/>
            <person name="Broz K."/>
            <person name="Gale L.R."/>
            <person name="Jonkers W."/>
            <person name="O'Donnell K."/>
            <person name="Ploetz R."/>
            <person name="Steinberg C."/>
            <person name="Schwartz D.C."/>
            <person name="VanEtten H."/>
            <person name="Zhou S."/>
            <person name="Young S.K."/>
            <person name="Zeng Q."/>
            <person name="Gargeya S."/>
            <person name="Fitzgerald M."/>
            <person name="Abouelleil A."/>
            <person name="Alvarado L."/>
            <person name="Chapman S.B."/>
            <person name="Gainer-Dewar J."/>
            <person name="Goldberg J."/>
            <person name="Griggs A."/>
            <person name="Gujja S."/>
            <person name="Hansen M."/>
            <person name="Howarth C."/>
            <person name="Imamovic A."/>
            <person name="Ireland A."/>
            <person name="Larimer J."/>
            <person name="McCowan C."/>
            <person name="Murphy C."/>
            <person name="Pearson M."/>
            <person name="Poon T.W."/>
            <person name="Priest M."/>
            <person name="Roberts A."/>
            <person name="Saif S."/>
            <person name="Shea T."/>
            <person name="Sykes S."/>
            <person name="Wortman J."/>
            <person name="Nusbaum C."/>
            <person name="Birren B."/>
        </authorList>
    </citation>
    <scope>NUCLEOTIDE SEQUENCE</scope>
    <source>
        <strain evidence="2">26406</strain>
    </source>
</reference>
<feature type="compositionally biased region" description="Low complexity" evidence="1">
    <location>
        <begin position="8"/>
        <end position="21"/>
    </location>
</feature>
<sequence length="59" mass="7322">MRQCLPWQTSTTLKSQKSSQQKNIRNTWRKTRMFLTFFFQYLKFTILHHPLREDFVITL</sequence>
<evidence type="ECO:0000313" key="2">
    <source>
        <dbReference type="EMBL" id="EXK23702.1"/>
    </source>
</evidence>
<organism evidence="2">
    <name type="scientific">Fusarium oxysporum f. sp. melonis 26406</name>
    <dbReference type="NCBI Taxonomy" id="1089452"/>
    <lineage>
        <taxon>Eukaryota</taxon>
        <taxon>Fungi</taxon>
        <taxon>Dikarya</taxon>
        <taxon>Ascomycota</taxon>
        <taxon>Pezizomycotina</taxon>
        <taxon>Sordariomycetes</taxon>
        <taxon>Hypocreomycetidae</taxon>
        <taxon>Hypocreales</taxon>
        <taxon>Nectriaceae</taxon>
        <taxon>Fusarium</taxon>
        <taxon>Fusarium oxysporum species complex</taxon>
    </lineage>
</organism>
<accession>W9Z513</accession>
<name>W9Z513_FUSOX</name>
<feature type="region of interest" description="Disordered" evidence="1">
    <location>
        <begin position="1"/>
        <end position="21"/>
    </location>
</feature>
<dbReference type="Proteomes" id="UP000030703">
    <property type="component" value="Unassembled WGS sequence"/>
</dbReference>
<dbReference type="HOGENOM" id="CLU_2960863_0_0_1"/>
<proteinExistence type="predicted"/>
<evidence type="ECO:0000256" key="1">
    <source>
        <dbReference type="SAM" id="MobiDB-lite"/>
    </source>
</evidence>
<dbReference type="AlphaFoldDB" id="W9Z513"/>
<dbReference type="VEuPathDB" id="FungiDB:FOMG_19536"/>
<gene>
    <name evidence="2" type="ORF">FOMG_19536</name>
</gene>
<dbReference type="EMBL" id="KI980618">
    <property type="protein sequence ID" value="EXK23702.1"/>
    <property type="molecule type" value="Genomic_DNA"/>
</dbReference>